<evidence type="ECO:0000256" key="1">
    <source>
        <dbReference type="SAM" id="MobiDB-lite"/>
    </source>
</evidence>
<proteinExistence type="predicted"/>
<keyword evidence="4" id="KW-1185">Reference proteome</keyword>
<feature type="chain" id="PRO_5030060181" evidence="2">
    <location>
        <begin position="19"/>
        <end position="315"/>
    </location>
</feature>
<feature type="compositionally biased region" description="Basic residues" evidence="1">
    <location>
        <begin position="56"/>
        <end position="71"/>
    </location>
</feature>
<accession>A0A2X0LB89</accession>
<name>A0A2X0LB89_9BASI</name>
<gene>
    <name evidence="3" type="ORF">BZ3500_MVSOF-1268-A1-R1_CHR7-3G09635</name>
</gene>
<evidence type="ECO:0000256" key="2">
    <source>
        <dbReference type="SAM" id="SignalP"/>
    </source>
</evidence>
<dbReference type="AlphaFoldDB" id="A0A2X0LB89"/>
<organism evidence="3 4">
    <name type="scientific">Microbotryum saponariae</name>
    <dbReference type="NCBI Taxonomy" id="289078"/>
    <lineage>
        <taxon>Eukaryota</taxon>
        <taxon>Fungi</taxon>
        <taxon>Dikarya</taxon>
        <taxon>Basidiomycota</taxon>
        <taxon>Pucciniomycotina</taxon>
        <taxon>Microbotryomycetes</taxon>
        <taxon>Microbotryales</taxon>
        <taxon>Microbotryaceae</taxon>
        <taxon>Microbotryum</taxon>
    </lineage>
</organism>
<dbReference type="Proteomes" id="UP000249723">
    <property type="component" value="Unassembled WGS sequence"/>
</dbReference>
<feature type="signal peptide" evidence="2">
    <location>
        <begin position="1"/>
        <end position="18"/>
    </location>
</feature>
<protein>
    <submittedName>
        <fullName evidence="3">BZ3500_MvSof-1268-A1-R1_Chr7-3g09635 protein</fullName>
    </submittedName>
</protein>
<evidence type="ECO:0000313" key="3">
    <source>
        <dbReference type="EMBL" id="SDA02320.1"/>
    </source>
</evidence>
<dbReference type="OrthoDB" id="10557623at2759"/>
<evidence type="ECO:0000313" key="4">
    <source>
        <dbReference type="Proteomes" id="UP000249723"/>
    </source>
</evidence>
<reference evidence="4" key="1">
    <citation type="submission" date="2016-10" db="EMBL/GenBank/DDBJ databases">
        <authorList>
            <person name="Jeantristanb JTB J.-T."/>
            <person name="Ricardo R."/>
        </authorList>
    </citation>
    <scope>NUCLEOTIDE SEQUENCE [LARGE SCALE GENOMIC DNA]</scope>
</reference>
<dbReference type="EMBL" id="FMWP01000125">
    <property type="protein sequence ID" value="SDA02320.1"/>
    <property type="molecule type" value="Genomic_DNA"/>
</dbReference>
<feature type="region of interest" description="Disordered" evidence="1">
    <location>
        <begin position="30"/>
        <end position="83"/>
    </location>
</feature>
<sequence>MHFFSILAAVALASTVAAKSEVTCPALTKTRKCHAPAPQSPKLAHPKTKSGPLGHNVHHQGSHPKGKKAPRHPAPDTTSAKIPGVKSPVVDVTSGVYAIVNVHTGAKVLTAAKKSPVTLQFLTINLINGVGVATLTNEVTLVTLTSVELEGAAVASVVISAGVDIAAGLHLTGLLDAEARLQLGVGGVAPSESTCSPFFRAVACGIKPKDDSQRMVKRSLTGDVVGSAAELVVDAALKLQAVADLVVPGIGEVAASVCLVAEASVDAKVLALSSVKGSLDIDLTAFADVAALTFVLIAIDVEAAIAHGIPIPGIF</sequence>
<keyword evidence="2" id="KW-0732">Signal</keyword>